<evidence type="ECO:0000313" key="2">
    <source>
        <dbReference type="Proteomes" id="UP000063699"/>
    </source>
</evidence>
<dbReference type="KEGG" id="kphy:AOZ06_45680"/>
<protein>
    <submittedName>
        <fullName evidence="1">Uncharacterized protein</fullName>
    </submittedName>
</protein>
<dbReference type="EMBL" id="CP012752">
    <property type="protein sequence ID" value="ALG13187.1"/>
    <property type="molecule type" value="Genomic_DNA"/>
</dbReference>
<accession>A0A0N9I568</accession>
<organism evidence="1 2">
    <name type="scientific">Kibdelosporangium phytohabitans</name>
    <dbReference type="NCBI Taxonomy" id="860235"/>
    <lineage>
        <taxon>Bacteria</taxon>
        <taxon>Bacillati</taxon>
        <taxon>Actinomycetota</taxon>
        <taxon>Actinomycetes</taxon>
        <taxon>Pseudonocardiales</taxon>
        <taxon>Pseudonocardiaceae</taxon>
        <taxon>Kibdelosporangium</taxon>
    </lineage>
</organism>
<sequence length="131" mass="14405">MRPHDVEVGHTYRVRITQRDNPARFITGDPRKAEADLLMLSWTLEAVHEFDLTVTATGEKLGDEPAVTGVRVAETSHISTPLPHDAAERLGLPTDVAYIVEGVLKDAVTGRIVSRPTGETMTVPVAWLWPL</sequence>
<proteinExistence type="predicted"/>
<evidence type="ECO:0000313" key="1">
    <source>
        <dbReference type="EMBL" id="ALG13187.1"/>
    </source>
</evidence>
<gene>
    <name evidence="1" type="ORF">AOZ06_45680</name>
</gene>
<name>A0A0N9I568_9PSEU</name>
<reference evidence="1 2" key="1">
    <citation type="submission" date="2015-07" db="EMBL/GenBank/DDBJ databases">
        <title>Genome sequencing of Kibdelosporangium phytohabitans.</title>
        <authorList>
            <person name="Qin S."/>
            <person name="Xing K."/>
        </authorList>
    </citation>
    <scope>NUCLEOTIDE SEQUENCE [LARGE SCALE GENOMIC DNA]</scope>
    <source>
        <strain evidence="1 2">KLBMP1111</strain>
    </source>
</reference>
<dbReference type="OrthoDB" id="3691269at2"/>
<keyword evidence="2" id="KW-1185">Reference proteome</keyword>
<dbReference type="Proteomes" id="UP000063699">
    <property type="component" value="Chromosome"/>
</dbReference>
<dbReference type="AlphaFoldDB" id="A0A0N9I568"/>
<dbReference type="RefSeq" id="WP_054295076.1">
    <property type="nucleotide sequence ID" value="NZ_CP012752.1"/>
</dbReference>